<dbReference type="RefSeq" id="WP_246381894.1">
    <property type="nucleotide sequence ID" value="NZ_JACHLR010000016.1"/>
</dbReference>
<gene>
    <name evidence="2" type="ORF">HNO88_003376</name>
</gene>
<proteinExistence type="predicted"/>
<sequence>MKAKTALTCAAAVICAGAAIASGSVVAQVRSLAMLDKLEQGDWELRLHDEASVPRRICLRDARRLIQLRHPGQSCSRITVEDTESQVTVQYTCRGHGYGRTQIRRESDSLVQIDTQGIAEGLPFAFAAEARRVGACTS</sequence>
<name>A0A7W7KD50_9SPHN</name>
<accession>A0A7W7KD50</accession>
<feature type="chain" id="PRO_5030861745" description="DUF3617 family protein" evidence="1">
    <location>
        <begin position="28"/>
        <end position="138"/>
    </location>
</feature>
<evidence type="ECO:0000256" key="1">
    <source>
        <dbReference type="SAM" id="SignalP"/>
    </source>
</evidence>
<evidence type="ECO:0000313" key="3">
    <source>
        <dbReference type="Proteomes" id="UP000555448"/>
    </source>
</evidence>
<dbReference type="Proteomes" id="UP000555448">
    <property type="component" value="Unassembled WGS sequence"/>
</dbReference>
<organism evidence="2 3">
    <name type="scientific">Novosphingobium chloroacetimidivorans</name>
    <dbReference type="NCBI Taxonomy" id="1428314"/>
    <lineage>
        <taxon>Bacteria</taxon>
        <taxon>Pseudomonadati</taxon>
        <taxon>Pseudomonadota</taxon>
        <taxon>Alphaproteobacteria</taxon>
        <taxon>Sphingomonadales</taxon>
        <taxon>Sphingomonadaceae</taxon>
        <taxon>Novosphingobium</taxon>
    </lineage>
</organism>
<evidence type="ECO:0000313" key="2">
    <source>
        <dbReference type="EMBL" id="MBB4860038.1"/>
    </source>
</evidence>
<reference evidence="2 3" key="1">
    <citation type="submission" date="2020-08" db="EMBL/GenBank/DDBJ databases">
        <title>Functional genomics of gut bacteria from endangered species of beetles.</title>
        <authorList>
            <person name="Carlos-Shanley C."/>
        </authorList>
    </citation>
    <scope>NUCLEOTIDE SEQUENCE [LARGE SCALE GENOMIC DNA]</scope>
    <source>
        <strain evidence="2 3">S00245</strain>
    </source>
</reference>
<evidence type="ECO:0008006" key="4">
    <source>
        <dbReference type="Google" id="ProtNLM"/>
    </source>
</evidence>
<dbReference type="EMBL" id="JACHLR010000016">
    <property type="protein sequence ID" value="MBB4860038.1"/>
    <property type="molecule type" value="Genomic_DNA"/>
</dbReference>
<protein>
    <recommendedName>
        <fullName evidence="4">DUF3617 family protein</fullName>
    </recommendedName>
</protein>
<dbReference type="AlphaFoldDB" id="A0A7W7KD50"/>
<keyword evidence="3" id="KW-1185">Reference proteome</keyword>
<feature type="signal peptide" evidence="1">
    <location>
        <begin position="1"/>
        <end position="27"/>
    </location>
</feature>
<comment type="caution">
    <text evidence="2">The sequence shown here is derived from an EMBL/GenBank/DDBJ whole genome shotgun (WGS) entry which is preliminary data.</text>
</comment>
<keyword evidence="1" id="KW-0732">Signal</keyword>